<reference evidence="3" key="2">
    <citation type="submission" date="2015-01" db="EMBL/GenBank/DDBJ databases">
        <title>Evolutionary Origins and Diversification of the Mycorrhizal Mutualists.</title>
        <authorList>
            <consortium name="DOE Joint Genome Institute"/>
            <consortium name="Mycorrhizal Genomics Consortium"/>
            <person name="Kohler A."/>
            <person name="Kuo A."/>
            <person name="Nagy L.G."/>
            <person name="Floudas D."/>
            <person name="Copeland A."/>
            <person name="Barry K.W."/>
            <person name="Cichocki N."/>
            <person name="Veneault-Fourrey C."/>
            <person name="LaButti K."/>
            <person name="Lindquist E.A."/>
            <person name="Lipzen A."/>
            <person name="Lundell T."/>
            <person name="Morin E."/>
            <person name="Murat C."/>
            <person name="Riley R."/>
            <person name="Ohm R."/>
            <person name="Sun H."/>
            <person name="Tunlid A."/>
            <person name="Henrissat B."/>
            <person name="Grigoriev I.V."/>
            <person name="Hibbett D.S."/>
            <person name="Martin F."/>
        </authorList>
    </citation>
    <scope>NUCLEOTIDE SEQUENCE [LARGE SCALE GENOMIC DNA]</scope>
    <source>
        <strain evidence="3">ATCC 200175</strain>
    </source>
</reference>
<name>A0A0C9T9J4_PAXIN</name>
<dbReference type="HOGENOM" id="CLU_2038788_0_0_1"/>
<sequence>MSTDGFNTELPECLHIDLAKCAYRASNKWDYVIQMTKWLRRQDSIYLQDLYLVWHLSLHSDLGGHDPGDPGTTDSPQSDSERDSDSASEGEYKAARNPNPPTLHTDIVVHCLDRFVMVNNN</sequence>
<protein>
    <submittedName>
        <fullName evidence="2">Uncharacterized protein</fullName>
    </submittedName>
</protein>
<dbReference type="AlphaFoldDB" id="A0A0C9T9J4"/>
<accession>A0A0C9T9J4</accession>
<evidence type="ECO:0000313" key="2">
    <source>
        <dbReference type="EMBL" id="KIJ04912.1"/>
    </source>
</evidence>
<feature type="compositionally biased region" description="Basic and acidic residues" evidence="1">
    <location>
        <begin position="79"/>
        <end position="94"/>
    </location>
</feature>
<reference evidence="2 3" key="1">
    <citation type="submission" date="2014-06" db="EMBL/GenBank/DDBJ databases">
        <authorList>
            <consortium name="DOE Joint Genome Institute"/>
            <person name="Kuo A."/>
            <person name="Kohler A."/>
            <person name="Nagy L.G."/>
            <person name="Floudas D."/>
            <person name="Copeland A."/>
            <person name="Barry K.W."/>
            <person name="Cichocki N."/>
            <person name="Veneault-Fourrey C."/>
            <person name="LaButti K."/>
            <person name="Lindquist E.A."/>
            <person name="Lipzen A."/>
            <person name="Lundell T."/>
            <person name="Morin E."/>
            <person name="Murat C."/>
            <person name="Sun H."/>
            <person name="Tunlid A."/>
            <person name="Henrissat B."/>
            <person name="Grigoriev I.V."/>
            <person name="Hibbett D.S."/>
            <person name="Martin F."/>
            <person name="Nordberg H.P."/>
            <person name="Cantor M.N."/>
            <person name="Hua S.X."/>
        </authorList>
    </citation>
    <scope>NUCLEOTIDE SEQUENCE [LARGE SCALE GENOMIC DNA]</scope>
    <source>
        <strain evidence="2 3">ATCC 200175</strain>
    </source>
</reference>
<dbReference type="Proteomes" id="UP000053647">
    <property type="component" value="Unassembled WGS sequence"/>
</dbReference>
<gene>
    <name evidence="2" type="ORF">PAXINDRAFT_21803</name>
</gene>
<feature type="region of interest" description="Disordered" evidence="1">
    <location>
        <begin position="63"/>
        <end position="104"/>
    </location>
</feature>
<evidence type="ECO:0000313" key="3">
    <source>
        <dbReference type="Proteomes" id="UP000053647"/>
    </source>
</evidence>
<organism evidence="2 3">
    <name type="scientific">Paxillus involutus ATCC 200175</name>
    <dbReference type="NCBI Taxonomy" id="664439"/>
    <lineage>
        <taxon>Eukaryota</taxon>
        <taxon>Fungi</taxon>
        <taxon>Dikarya</taxon>
        <taxon>Basidiomycota</taxon>
        <taxon>Agaricomycotina</taxon>
        <taxon>Agaricomycetes</taxon>
        <taxon>Agaricomycetidae</taxon>
        <taxon>Boletales</taxon>
        <taxon>Paxilineae</taxon>
        <taxon>Paxillaceae</taxon>
        <taxon>Paxillus</taxon>
    </lineage>
</organism>
<evidence type="ECO:0000256" key="1">
    <source>
        <dbReference type="SAM" id="MobiDB-lite"/>
    </source>
</evidence>
<proteinExistence type="predicted"/>
<keyword evidence="3" id="KW-1185">Reference proteome</keyword>
<dbReference type="EMBL" id="KN821413">
    <property type="protein sequence ID" value="KIJ04912.1"/>
    <property type="molecule type" value="Genomic_DNA"/>
</dbReference>
<dbReference type="OrthoDB" id="3252362at2759"/>